<comment type="similarity">
    <text evidence="1">Belongs to the archease family.</text>
</comment>
<comment type="caution">
    <text evidence="6">The sequence shown here is derived from an EMBL/GenBank/DDBJ whole genome shotgun (WGS) entry which is preliminary data.</text>
</comment>
<organism evidence="6 7">
    <name type="scientific">Halomarina salina</name>
    <dbReference type="NCBI Taxonomy" id="1872699"/>
    <lineage>
        <taxon>Archaea</taxon>
        <taxon>Methanobacteriati</taxon>
        <taxon>Methanobacteriota</taxon>
        <taxon>Stenosarchaea group</taxon>
        <taxon>Halobacteria</taxon>
        <taxon>Halobacteriales</taxon>
        <taxon>Natronomonadaceae</taxon>
        <taxon>Halomarina</taxon>
    </lineage>
</organism>
<proteinExistence type="inferred from homology"/>
<accession>A0ABD5RPR5</accession>
<dbReference type="Pfam" id="PF01951">
    <property type="entry name" value="Archease"/>
    <property type="match status" value="1"/>
</dbReference>
<feature type="domain" description="Archease" evidence="5">
    <location>
        <begin position="3"/>
        <end position="135"/>
    </location>
</feature>
<keyword evidence="3" id="KW-0479">Metal-binding</keyword>
<dbReference type="AlphaFoldDB" id="A0ABD5RPR5"/>
<evidence type="ECO:0000256" key="2">
    <source>
        <dbReference type="ARBA" id="ARBA00022694"/>
    </source>
</evidence>
<evidence type="ECO:0000256" key="4">
    <source>
        <dbReference type="ARBA" id="ARBA00022837"/>
    </source>
</evidence>
<dbReference type="InterPro" id="IPR023572">
    <property type="entry name" value="Archease_dom"/>
</dbReference>
<evidence type="ECO:0000313" key="7">
    <source>
        <dbReference type="Proteomes" id="UP001596099"/>
    </source>
</evidence>
<dbReference type="Gene3D" id="3.55.10.10">
    <property type="entry name" value="Archease domain"/>
    <property type="match status" value="1"/>
</dbReference>
<dbReference type="GO" id="GO:0046872">
    <property type="term" value="F:metal ion binding"/>
    <property type="evidence" value="ECO:0007669"/>
    <property type="project" value="UniProtKB-KW"/>
</dbReference>
<dbReference type="InterPro" id="IPR002804">
    <property type="entry name" value="Archease"/>
</dbReference>
<reference evidence="6 7" key="1">
    <citation type="journal article" date="2019" name="Int. J. Syst. Evol. Microbiol.">
        <title>The Global Catalogue of Microorganisms (GCM) 10K type strain sequencing project: providing services to taxonomists for standard genome sequencing and annotation.</title>
        <authorList>
            <consortium name="The Broad Institute Genomics Platform"/>
            <consortium name="The Broad Institute Genome Sequencing Center for Infectious Disease"/>
            <person name="Wu L."/>
            <person name="Ma J."/>
        </authorList>
    </citation>
    <scope>NUCLEOTIDE SEQUENCE [LARGE SCALE GENOMIC DNA]</scope>
    <source>
        <strain evidence="6 7">CGMCC 1.12543</strain>
    </source>
</reference>
<evidence type="ECO:0000259" key="5">
    <source>
        <dbReference type="Pfam" id="PF01951"/>
    </source>
</evidence>
<name>A0ABD5RPR5_9EURY</name>
<evidence type="ECO:0000313" key="6">
    <source>
        <dbReference type="EMBL" id="MFC5972421.1"/>
    </source>
</evidence>
<gene>
    <name evidence="6" type="ORF">ACFPYI_13855</name>
</gene>
<dbReference type="EMBL" id="JBHSQH010000001">
    <property type="protein sequence ID" value="MFC5972421.1"/>
    <property type="molecule type" value="Genomic_DNA"/>
</dbReference>
<dbReference type="PANTHER" id="PTHR12682:SF11">
    <property type="entry name" value="PROTEIN ARCHEASE"/>
    <property type="match status" value="1"/>
</dbReference>
<evidence type="ECO:0000256" key="3">
    <source>
        <dbReference type="ARBA" id="ARBA00022723"/>
    </source>
</evidence>
<sequence>MSYELLSHPADVRFRATGPTLEAAFAEAVRAFADVSESHGGTDVRHAVHVESEDREALLFDFVAQLILLQEVEAVAVTRADSLEITAREGGYDLDASILGGPIEGTLFDVKSPTYSEMRVEETDDGWVLETTLDI</sequence>
<keyword evidence="7" id="KW-1185">Reference proteome</keyword>
<evidence type="ECO:0000256" key="1">
    <source>
        <dbReference type="ARBA" id="ARBA00007963"/>
    </source>
</evidence>
<keyword evidence="2" id="KW-0819">tRNA processing</keyword>
<keyword evidence="4" id="KW-0106">Calcium</keyword>
<dbReference type="RefSeq" id="WP_247415709.1">
    <property type="nucleotide sequence ID" value="NZ_JALLGW010000001.1"/>
</dbReference>
<protein>
    <submittedName>
        <fullName evidence="6">Archease</fullName>
    </submittedName>
</protein>
<dbReference type="Proteomes" id="UP001596099">
    <property type="component" value="Unassembled WGS sequence"/>
</dbReference>
<dbReference type="GO" id="GO:0008033">
    <property type="term" value="P:tRNA processing"/>
    <property type="evidence" value="ECO:0007669"/>
    <property type="project" value="UniProtKB-KW"/>
</dbReference>
<dbReference type="InterPro" id="IPR036820">
    <property type="entry name" value="Archease_dom_sf"/>
</dbReference>
<dbReference type="SUPFAM" id="SSF69819">
    <property type="entry name" value="MTH1598-like"/>
    <property type="match status" value="1"/>
</dbReference>
<dbReference type="PANTHER" id="PTHR12682">
    <property type="entry name" value="ARCHEASE"/>
    <property type="match status" value="1"/>
</dbReference>